<dbReference type="InterPro" id="IPR007452">
    <property type="entry name" value="TamB_C"/>
</dbReference>
<comment type="subcellular location">
    <subcellularLocation>
        <location evidence="1">Membrane</location>
        <topology evidence="1">Single-pass membrane protein</topology>
    </subcellularLocation>
</comment>
<keyword evidence="4" id="KW-0472">Membrane</keyword>
<dbReference type="Pfam" id="PF04357">
    <property type="entry name" value="TamB"/>
    <property type="match status" value="1"/>
</dbReference>
<dbReference type="PANTHER" id="PTHR36985">
    <property type="entry name" value="TRANSLOCATION AND ASSEMBLY MODULE SUBUNIT TAMB"/>
    <property type="match status" value="1"/>
</dbReference>
<dbReference type="Proteomes" id="UP000242175">
    <property type="component" value="Chromosome large"/>
</dbReference>
<evidence type="ECO:0000313" key="7">
    <source>
        <dbReference type="Proteomes" id="UP000242175"/>
    </source>
</evidence>
<proteinExistence type="predicted"/>
<evidence type="ECO:0000256" key="2">
    <source>
        <dbReference type="ARBA" id="ARBA00022692"/>
    </source>
</evidence>
<keyword evidence="7" id="KW-1185">Reference proteome</keyword>
<gene>
    <name evidence="6" type="ORF">CF386_04220</name>
</gene>
<keyword evidence="2" id="KW-0812">Transmembrane</keyword>
<dbReference type="KEGG" id="pmai:CF386_04220"/>
<dbReference type="EMBL" id="CP022355">
    <property type="protein sequence ID" value="ASK78275.1"/>
    <property type="molecule type" value="Genomic_DNA"/>
</dbReference>
<accession>A0A220VD53</accession>
<dbReference type="OrthoDB" id="5555605at2"/>
<evidence type="ECO:0000256" key="1">
    <source>
        <dbReference type="ARBA" id="ARBA00004167"/>
    </source>
</evidence>
<evidence type="ECO:0000259" key="5">
    <source>
        <dbReference type="Pfam" id="PF04357"/>
    </source>
</evidence>
<reference evidence="6 7" key="1">
    <citation type="journal article" date="2016" name="Int. J. Syst. Evol. Microbiol.">
        <title>Paraphotobacterium marinum gen. nov., sp. nov., a member of the family Vibrionaceae, isolated from surface seawater.</title>
        <authorList>
            <person name="Huang Z."/>
            <person name="Dong C."/>
            <person name="Shao Z."/>
        </authorList>
    </citation>
    <scope>NUCLEOTIDE SEQUENCE [LARGE SCALE GENOMIC DNA]</scope>
    <source>
        <strain evidence="6 7">NSCS20N07D</strain>
    </source>
</reference>
<evidence type="ECO:0000313" key="6">
    <source>
        <dbReference type="EMBL" id="ASK78275.1"/>
    </source>
</evidence>
<dbReference type="RefSeq" id="WP_089073183.1">
    <property type="nucleotide sequence ID" value="NZ_CBCSAM010000011.1"/>
</dbReference>
<dbReference type="AlphaFoldDB" id="A0A220VD53"/>
<evidence type="ECO:0000256" key="4">
    <source>
        <dbReference type="ARBA" id="ARBA00023136"/>
    </source>
</evidence>
<dbReference type="GO" id="GO:0005886">
    <property type="term" value="C:plasma membrane"/>
    <property type="evidence" value="ECO:0007669"/>
    <property type="project" value="InterPro"/>
</dbReference>
<dbReference type="PANTHER" id="PTHR36985:SF1">
    <property type="entry name" value="TRANSLOCATION AND ASSEMBLY MODULE SUBUNIT TAMB"/>
    <property type="match status" value="1"/>
</dbReference>
<dbReference type="GO" id="GO:0009306">
    <property type="term" value="P:protein secretion"/>
    <property type="evidence" value="ECO:0007669"/>
    <property type="project" value="InterPro"/>
</dbReference>
<protein>
    <recommendedName>
        <fullName evidence="5">Translocation and assembly module TamB C-terminal domain-containing protein</fullName>
    </recommendedName>
</protein>
<organism evidence="6 7">
    <name type="scientific">Paraphotobacterium marinum</name>
    <dbReference type="NCBI Taxonomy" id="1755811"/>
    <lineage>
        <taxon>Bacteria</taxon>
        <taxon>Pseudomonadati</taxon>
        <taxon>Pseudomonadota</taxon>
        <taxon>Gammaproteobacteria</taxon>
        <taxon>Vibrionales</taxon>
        <taxon>Vibrionaceae</taxon>
        <taxon>Paraphotobacterium</taxon>
    </lineage>
</organism>
<keyword evidence="3" id="KW-1133">Transmembrane helix</keyword>
<feature type="domain" description="Translocation and assembly module TamB C-terminal" evidence="5">
    <location>
        <begin position="782"/>
        <end position="1078"/>
    </location>
</feature>
<dbReference type="GO" id="GO:0097347">
    <property type="term" value="C:TAM protein secretion complex"/>
    <property type="evidence" value="ECO:0007669"/>
    <property type="project" value="TreeGrafter"/>
</dbReference>
<sequence length="1097" mass="123789">MLKRLIITTIFLLLFLTTLTYCLLVSSAGNKLVFSIVNDFSDTLHIEYIKGNIFDGINFNSISFNNKNVQTKLSNIEAKLGFNIHTYTLSIKRLHVINTVVQNKKNSKSEDSKDTDSDFYTKLLPNINFNKVLFNQVKYITKSKVHTLNSLKFKGFLNKTKLKLEEASLNYNDIVFGINGNLDMKDSNYLVKLNVNYQIDNKEFLKANQLKSINGNFILNGSILSSFSIFSKSYIISDSNKKSIVLGKGKGNNKKFQFNLLDNNNRINLLGTLLFEKTIKYKVALVLKSLPVYFSDSNFINITGRLNLDGLLKEHSTSVNLNTKLHLYNKKQNLILNTDINNFNISDNKIINVSNIFLSVKNKNKNKKIFFVKGKLTTNHLNLIAKLDCENLKYFLPQSKGKIEGEALLSGTVNNPRAKIRLKGKGVNIFDTISFYSASLFMDTNFVNGYLKPVVHLTLKKAFYKKIGFGSVSLISSMNAKSDSFHFELLKGDTKIESFFSTKLSKKQIFFNFQTLNLTYRKNYFHLIKPFIVNYDFHKIDIGTISLRSKASKIDVYIKNLLNNNLVYKLNLQNLDVKAIDNFLPSNIKLTGKLNVGIQGNKYKNSLYIKSEGSFSLKKSGVFRKIFTWKKFNLKGGLVNNQVNLSINSKLNKIGLLKLQLNIKDIYQKKILDGYLKLNNIPLESLSHLSREITNLGAIANSDIKISGDLKTPHFEGQSNIKINRVKTTIFPFNIKNGKIDIKLNKKLININTHVQTNSGFLSIQSDLKDYFTENALLKFIVKTNNFNLNIPQYGNGLISSNINGVISKDSFDISGNINIPSGKLKIQSFPEEAITTSKDVILVDSKYKPLRKNLLSTTKKVNGLIQINIGNKFKIKGLGFKGNIFGNLKLQYKNNNLALFGQLITNGKYNQFSQNLILEKDSKVIFNGVLDNPSLFIKAYRNPEITSSDIQKVGVKVTGSLNRPQISLYSIPSKPKPEQISYLVYGHGLSNNSDNKKNANLAGLGLLISNSNGTIKSLGKQLGIKQLALTSNSQGNSSQLALSGYIFKKVQLTYGMNIDTQEPEWQIKYHINNNIYIALIQNISNSVEIVRSFNFD</sequence>
<name>A0A220VD53_9GAMM</name>
<evidence type="ECO:0000256" key="3">
    <source>
        <dbReference type="ARBA" id="ARBA00022989"/>
    </source>
</evidence>